<evidence type="ECO:0000256" key="3">
    <source>
        <dbReference type="ARBA" id="ARBA00023155"/>
    </source>
</evidence>
<dbReference type="Gene3D" id="1.10.10.60">
    <property type="entry name" value="Homeodomain-like"/>
    <property type="match status" value="1"/>
</dbReference>
<comment type="similarity">
    <text evidence="1">Belongs to the TALE/M-ATYP homeobox family.</text>
</comment>
<organism evidence="7 8">
    <name type="scientific">Kwoniella dendrophila CBS 6074</name>
    <dbReference type="NCBI Taxonomy" id="1295534"/>
    <lineage>
        <taxon>Eukaryota</taxon>
        <taxon>Fungi</taxon>
        <taxon>Dikarya</taxon>
        <taxon>Basidiomycota</taxon>
        <taxon>Agaricomycotina</taxon>
        <taxon>Tremellomycetes</taxon>
        <taxon>Tremellales</taxon>
        <taxon>Cryptococcaceae</taxon>
        <taxon>Kwoniella</taxon>
    </lineage>
</organism>
<keyword evidence="8" id="KW-1185">Reference proteome</keyword>
<feature type="region of interest" description="Disordered" evidence="5">
    <location>
        <begin position="292"/>
        <end position="388"/>
    </location>
</feature>
<sequence length="470" mass="52384">MSLIFPQSILVSHQNILEALERGEDLTNSAEEWVKIERCLHDQAQENALDEHTAIVGSLVAHNMYTIASEALALQIANREAIHRLTSEVSNLFLRDSDSLKRSFSSSLHQTPLRQPKRQRAHSFSSPPTPITRDMSTTPSSESESDESPITISSSPMKPSKSSSETSKKEDKEKEVDHHVVRLWFLDHLSKPYPTLSQKEKLAESAGITRNKVDSDLTNFRRRSGWTEIMQTFAGGDRDKMKKLIERVQSGKENNNKELLEKIEGMKDYLGRREEERVGDWVREVTALTSSLTTTTTTTPAKLSKSSKLSKHKSNASLSSLSTVSNLARPASRSRSSSSTMSTSSSASDASFIVPSKPTNKKRLNPNAEPFTPNKRYVPSSSRNQNQNQDQAEWLITYPAHTAPLSQPPAHTYSLPSYDPSMWSTTTSIPLLPHMSSSSSNTWSIPFDSIFQPSIEGWNDGNVIGVNRTL</sequence>
<name>A0AAX4JWH4_9TREE</name>
<dbReference type="InterPro" id="IPR009057">
    <property type="entry name" value="Homeodomain-like_sf"/>
</dbReference>
<accession>A0AAX4JWH4</accession>
<evidence type="ECO:0000313" key="8">
    <source>
        <dbReference type="Proteomes" id="UP001355207"/>
    </source>
</evidence>
<dbReference type="RefSeq" id="XP_066075658.1">
    <property type="nucleotide sequence ID" value="XM_066219561.1"/>
</dbReference>
<evidence type="ECO:0000256" key="2">
    <source>
        <dbReference type="ARBA" id="ARBA00023125"/>
    </source>
</evidence>
<dbReference type="SUPFAM" id="SSF46689">
    <property type="entry name" value="Homeodomain-like"/>
    <property type="match status" value="1"/>
</dbReference>
<reference evidence="7 8" key="1">
    <citation type="submission" date="2024-01" db="EMBL/GenBank/DDBJ databases">
        <title>Comparative genomics of Cryptococcus and Kwoniella reveals pathogenesis evolution and contrasting modes of karyotype evolution via chromosome fusion or intercentromeric recombination.</title>
        <authorList>
            <person name="Coelho M.A."/>
            <person name="David-Palma M."/>
            <person name="Shea T."/>
            <person name="Bowers K."/>
            <person name="McGinley-Smith S."/>
            <person name="Mohammad A.W."/>
            <person name="Gnirke A."/>
            <person name="Yurkov A.M."/>
            <person name="Nowrousian M."/>
            <person name="Sun S."/>
            <person name="Cuomo C.A."/>
            <person name="Heitman J."/>
        </authorList>
    </citation>
    <scope>NUCLEOTIDE SEQUENCE [LARGE SCALE GENOMIC DNA]</scope>
    <source>
        <strain evidence="7 8">CBS 6074</strain>
    </source>
</reference>
<dbReference type="Pfam" id="PF05920">
    <property type="entry name" value="Homeobox_KN"/>
    <property type="match status" value="1"/>
</dbReference>
<dbReference type="Proteomes" id="UP001355207">
    <property type="component" value="Chromosome 4"/>
</dbReference>
<keyword evidence="4" id="KW-0539">Nucleus</keyword>
<dbReference type="AlphaFoldDB" id="A0AAX4JWH4"/>
<dbReference type="GO" id="GO:0003677">
    <property type="term" value="F:DNA binding"/>
    <property type="evidence" value="ECO:0007669"/>
    <property type="project" value="UniProtKB-KW"/>
</dbReference>
<feature type="domain" description="KN homeodomain" evidence="6">
    <location>
        <begin position="184"/>
        <end position="223"/>
    </location>
</feature>
<proteinExistence type="inferred from homology"/>
<dbReference type="EMBL" id="CP144101">
    <property type="protein sequence ID" value="WWC88895.1"/>
    <property type="molecule type" value="Genomic_DNA"/>
</dbReference>
<feature type="compositionally biased region" description="Low complexity" evidence="5">
    <location>
        <begin position="315"/>
        <end position="351"/>
    </location>
</feature>
<evidence type="ECO:0000256" key="1">
    <source>
        <dbReference type="ARBA" id="ARBA00005800"/>
    </source>
</evidence>
<evidence type="ECO:0000256" key="5">
    <source>
        <dbReference type="SAM" id="MobiDB-lite"/>
    </source>
</evidence>
<evidence type="ECO:0000256" key="4">
    <source>
        <dbReference type="ARBA" id="ARBA00023242"/>
    </source>
</evidence>
<dbReference type="InterPro" id="IPR008422">
    <property type="entry name" value="KN_HD"/>
</dbReference>
<evidence type="ECO:0000313" key="7">
    <source>
        <dbReference type="EMBL" id="WWC88895.1"/>
    </source>
</evidence>
<keyword evidence="3" id="KW-0371">Homeobox</keyword>
<feature type="compositionally biased region" description="Low complexity" evidence="5">
    <location>
        <begin position="292"/>
        <end position="307"/>
    </location>
</feature>
<gene>
    <name evidence="7" type="ORF">L201_003810</name>
</gene>
<feature type="region of interest" description="Disordered" evidence="5">
    <location>
        <begin position="105"/>
        <end position="174"/>
    </location>
</feature>
<protein>
    <recommendedName>
        <fullName evidence="6">KN homeodomain domain-containing protein</fullName>
    </recommendedName>
</protein>
<evidence type="ECO:0000259" key="6">
    <source>
        <dbReference type="Pfam" id="PF05920"/>
    </source>
</evidence>
<dbReference type="GeneID" id="91094480"/>
<keyword evidence="2" id="KW-0238">DNA-binding</keyword>
<feature type="compositionally biased region" description="Low complexity" evidence="5">
    <location>
        <begin position="136"/>
        <end position="165"/>
    </location>
</feature>
<dbReference type="GO" id="GO:0006355">
    <property type="term" value="P:regulation of DNA-templated transcription"/>
    <property type="evidence" value="ECO:0007669"/>
    <property type="project" value="InterPro"/>
</dbReference>